<dbReference type="EMBL" id="FWXO01000009">
    <property type="protein sequence ID" value="SMC88588.1"/>
    <property type="molecule type" value="Genomic_DNA"/>
</dbReference>
<evidence type="ECO:0000313" key="2">
    <source>
        <dbReference type="Proteomes" id="UP000192360"/>
    </source>
</evidence>
<accession>A0A1W2CV36</accession>
<sequence>MKRIILFISCVLSIFGCSSDDTSEPINNLENVTNPKYTLKEKNEPNDLVYTQEYSIDEQGKITSESYTNFYNPQFSYLSTFEYNGKGQVIKEIRDGSTNFTITWTNNFAEVYNMQNQKIAEFNFDGERLNEYKTEFNTNNVRIRKLNYDSNNNIISVENEEEIFVEFLDYELPKRNPLNLIQSIGILRIDYNPFFKNIFRTEKVYPFEGDDFSQPLTFYEYFYEFDSENRVYQIEDEKSLIYTSEFEYE</sequence>
<dbReference type="RefSeq" id="WP_084063174.1">
    <property type="nucleotide sequence ID" value="NZ_FWXO01000009.1"/>
</dbReference>
<dbReference type="OrthoDB" id="1435413at2"/>
<dbReference type="PROSITE" id="PS51257">
    <property type="entry name" value="PROKAR_LIPOPROTEIN"/>
    <property type="match status" value="1"/>
</dbReference>
<evidence type="ECO:0000313" key="1">
    <source>
        <dbReference type="EMBL" id="SMC88588.1"/>
    </source>
</evidence>
<dbReference type="Proteomes" id="UP000192360">
    <property type="component" value="Unassembled WGS sequence"/>
</dbReference>
<name>A0A1W2CV36_9FLAO</name>
<reference evidence="1 2" key="1">
    <citation type="submission" date="2017-04" db="EMBL/GenBank/DDBJ databases">
        <authorList>
            <person name="Afonso C.L."/>
            <person name="Miller P.J."/>
            <person name="Scott M.A."/>
            <person name="Spackman E."/>
            <person name="Goraichik I."/>
            <person name="Dimitrov K.M."/>
            <person name="Suarez D.L."/>
            <person name="Swayne D.E."/>
        </authorList>
    </citation>
    <scope>NUCLEOTIDE SEQUENCE [LARGE SCALE GENOMIC DNA]</scope>
    <source>
        <strain evidence="1 2">DSM 21164</strain>
    </source>
</reference>
<protein>
    <submittedName>
        <fullName evidence="1">Uncharacterized protein</fullName>
    </submittedName>
</protein>
<dbReference type="AlphaFoldDB" id="A0A1W2CV36"/>
<dbReference type="Gene3D" id="2.180.10.10">
    <property type="entry name" value="RHS repeat-associated core"/>
    <property type="match status" value="1"/>
</dbReference>
<keyword evidence="2" id="KW-1185">Reference proteome</keyword>
<gene>
    <name evidence="1" type="ORF">SAMN05660703_3212</name>
</gene>
<proteinExistence type="predicted"/>
<organism evidence="1 2">
    <name type="scientific">Cellulophaga tyrosinoxydans</name>
    <dbReference type="NCBI Taxonomy" id="504486"/>
    <lineage>
        <taxon>Bacteria</taxon>
        <taxon>Pseudomonadati</taxon>
        <taxon>Bacteroidota</taxon>
        <taxon>Flavobacteriia</taxon>
        <taxon>Flavobacteriales</taxon>
        <taxon>Flavobacteriaceae</taxon>
        <taxon>Cellulophaga</taxon>
    </lineage>
</organism>